<feature type="compositionally biased region" description="Basic and acidic residues" evidence="1">
    <location>
        <begin position="97"/>
        <end position="111"/>
    </location>
</feature>
<gene>
    <name evidence="2" type="ORF">Tci_360530</name>
</gene>
<proteinExistence type="predicted"/>
<feature type="region of interest" description="Disordered" evidence="1">
    <location>
        <begin position="21"/>
        <end position="66"/>
    </location>
</feature>
<organism evidence="2">
    <name type="scientific">Tanacetum cinerariifolium</name>
    <name type="common">Dalmatian daisy</name>
    <name type="synonym">Chrysanthemum cinerariifolium</name>
    <dbReference type="NCBI Taxonomy" id="118510"/>
    <lineage>
        <taxon>Eukaryota</taxon>
        <taxon>Viridiplantae</taxon>
        <taxon>Streptophyta</taxon>
        <taxon>Embryophyta</taxon>
        <taxon>Tracheophyta</taxon>
        <taxon>Spermatophyta</taxon>
        <taxon>Magnoliopsida</taxon>
        <taxon>eudicotyledons</taxon>
        <taxon>Gunneridae</taxon>
        <taxon>Pentapetalae</taxon>
        <taxon>asterids</taxon>
        <taxon>campanulids</taxon>
        <taxon>Asterales</taxon>
        <taxon>Asteraceae</taxon>
        <taxon>Asteroideae</taxon>
        <taxon>Anthemideae</taxon>
        <taxon>Anthemidinae</taxon>
        <taxon>Tanacetum</taxon>
    </lineage>
</organism>
<accession>A0A699HIR8</accession>
<feature type="region of interest" description="Disordered" evidence="1">
    <location>
        <begin position="85"/>
        <end position="111"/>
    </location>
</feature>
<comment type="caution">
    <text evidence="2">The sequence shown here is derived from an EMBL/GenBank/DDBJ whole genome shotgun (WGS) entry which is preliminary data.</text>
</comment>
<feature type="compositionally biased region" description="Low complexity" evidence="1">
    <location>
        <begin position="39"/>
        <end position="66"/>
    </location>
</feature>
<reference evidence="2" key="1">
    <citation type="journal article" date="2019" name="Sci. Rep.">
        <title>Draft genome of Tanacetum cinerariifolium, the natural source of mosquito coil.</title>
        <authorList>
            <person name="Yamashiro T."/>
            <person name="Shiraishi A."/>
            <person name="Satake H."/>
            <person name="Nakayama K."/>
        </authorList>
    </citation>
    <scope>NUCLEOTIDE SEQUENCE</scope>
</reference>
<dbReference type="EMBL" id="BKCJ010136659">
    <property type="protein sequence ID" value="GEX88555.1"/>
    <property type="molecule type" value="Genomic_DNA"/>
</dbReference>
<protein>
    <submittedName>
        <fullName evidence="2">Uncharacterized protein</fullName>
    </submittedName>
</protein>
<name>A0A699HIR8_TANCI</name>
<evidence type="ECO:0000313" key="2">
    <source>
        <dbReference type="EMBL" id="GEX88555.1"/>
    </source>
</evidence>
<evidence type="ECO:0000256" key="1">
    <source>
        <dbReference type="SAM" id="MobiDB-lite"/>
    </source>
</evidence>
<sequence length="160" mass="17792">MFSINWYRLGLKKKYCLNLKYDRPPRDKSTPSSTPYPPKTSESFLDSSSVRSLDSSSPSAGPSLKRCRSPTTLVLLSTPVLRSIDPTHVDLSPPGKSIKDSYSPKDNREEHMEIDTTDTKVVVDLGISTKLELILRMLEAGQLMASGERAGLPDRIRRLG</sequence>
<dbReference type="AlphaFoldDB" id="A0A699HIR8"/>